<dbReference type="KEGG" id="salq:SYNTR_1202"/>
<gene>
    <name evidence="2" type="ORF">SYNTR_1202</name>
</gene>
<keyword evidence="1" id="KW-1133">Transmembrane helix</keyword>
<keyword evidence="3" id="KW-1185">Reference proteome</keyword>
<dbReference type="AlphaFoldDB" id="A0A6I6DAQ8"/>
<accession>A0A6I6DAQ8</accession>
<name>A0A6I6DAQ8_9FIRM</name>
<evidence type="ECO:0000313" key="2">
    <source>
        <dbReference type="EMBL" id="QGT99795.1"/>
    </source>
</evidence>
<dbReference type="OrthoDB" id="384184at2"/>
<protein>
    <recommendedName>
        <fullName evidence="4">DUF697 domain-containing protein</fullName>
    </recommendedName>
</protein>
<organism evidence="2 3">
    <name type="scientific">Candidatus Syntrophocurvum alkaliphilum</name>
    <dbReference type="NCBI Taxonomy" id="2293317"/>
    <lineage>
        <taxon>Bacteria</taxon>
        <taxon>Bacillati</taxon>
        <taxon>Bacillota</taxon>
        <taxon>Clostridia</taxon>
        <taxon>Eubacteriales</taxon>
        <taxon>Syntrophomonadaceae</taxon>
        <taxon>Candidatus Syntrophocurvum</taxon>
    </lineage>
</organism>
<dbReference type="RefSeq" id="WP_156203651.1">
    <property type="nucleotide sequence ID" value="NZ_CP046457.1"/>
</dbReference>
<reference evidence="3" key="1">
    <citation type="journal article" date="2019" name="Microbiology">
        <title>Complete Genome Sequence of an Uncultured Bacterium of the Candidate Phylum Bipolaricaulota.</title>
        <authorList>
            <person name="Kadnikov V.V."/>
            <person name="Mardanov A.V."/>
            <person name="Beletsky A.V."/>
            <person name="Frank Y.A."/>
            <person name="Karnachuk O.V."/>
            <person name="Ravin N.V."/>
        </authorList>
    </citation>
    <scope>NUCLEOTIDE SEQUENCE [LARGE SCALE GENOMIC DNA]</scope>
</reference>
<feature type="transmembrane region" description="Helical" evidence="1">
    <location>
        <begin position="6"/>
        <end position="28"/>
    </location>
</feature>
<keyword evidence="1" id="KW-0812">Transmembrane</keyword>
<dbReference type="Proteomes" id="UP000426444">
    <property type="component" value="Chromosome"/>
</dbReference>
<sequence>MDKWNAILKAIKLMILGILIIFFINQIVSFISSIFAMNHILGIVSTVIIIALFTILIIYIASIWRQMPEVLPQPPLQDTEDYKNYLQLIENRLIDNENLKEIEFNLETHENVDIAMKKLDELADEEIKKTAKKVFLFTSISQYGKLDGLVVFILLIKLTTKIALIYNQKPSIKELKNLYINVFATVLVVTEMDDIEIVQTQLEPFMENFTEGIYVTIAGSAGSIGALFANSVFQGAINSFLVMRVGFISKQYSMPLKQEEKITILKGATAEASKMLGSIISNSIKSVATLFYKNTTKVTSDFVYSSYDSCVSAMGKVKDKVTDTFSFNKNKQSS</sequence>
<dbReference type="EMBL" id="CP046457">
    <property type="protein sequence ID" value="QGT99795.1"/>
    <property type="molecule type" value="Genomic_DNA"/>
</dbReference>
<feature type="transmembrane region" description="Helical" evidence="1">
    <location>
        <begin position="40"/>
        <end position="64"/>
    </location>
</feature>
<evidence type="ECO:0000313" key="3">
    <source>
        <dbReference type="Proteomes" id="UP000426444"/>
    </source>
</evidence>
<evidence type="ECO:0000256" key="1">
    <source>
        <dbReference type="SAM" id="Phobius"/>
    </source>
</evidence>
<proteinExistence type="predicted"/>
<evidence type="ECO:0008006" key="4">
    <source>
        <dbReference type="Google" id="ProtNLM"/>
    </source>
</evidence>
<keyword evidence="1" id="KW-0472">Membrane</keyword>